<evidence type="ECO:0000313" key="2">
    <source>
        <dbReference type="EMBL" id="KAB2626290.1"/>
    </source>
</evidence>
<organism evidence="2 3">
    <name type="scientific">Pyrus ussuriensis x Pyrus communis</name>
    <dbReference type="NCBI Taxonomy" id="2448454"/>
    <lineage>
        <taxon>Eukaryota</taxon>
        <taxon>Viridiplantae</taxon>
        <taxon>Streptophyta</taxon>
        <taxon>Embryophyta</taxon>
        <taxon>Tracheophyta</taxon>
        <taxon>Spermatophyta</taxon>
        <taxon>Magnoliopsida</taxon>
        <taxon>eudicotyledons</taxon>
        <taxon>Gunneridae</taxon>
        <taxon>Pentapetalae</taxon>
        <taxon>rosids</taxon>
        <taxon>fabids</taxon>
        <taxon>Rosales</taxon>
        <taxon>Rosaceae</taxon>
        <taxon>Amygdaloideae</taxon>
        <taxon>Maleae</taxon>
        <taxon>Pyrus</taxon>
    </lineage>
</organism>
<dbReference type="AlphaFoldDB" id="A0A5N5HL80"/>
<reference evidence="2 3" key="3">
    <citation type="submission" date="2019-11" db="EMBL/GenBank/DDBJ databases">
        <title>A de novo genome assembly of a pear dwarfing rootstock.</title>
        <authorList>
            <person name="Wang F."/>
            <person name="Wang J."/>
            <person name="Li S."/>
            <person name="Zhang Y."/>
            <person name="Fang M."/>
            <person name="Ma L."/>
            <person name="Zhao Y."/>
            <person name="Jiang S."/>
        </authorList>
    </citation>
    <scope>NUCLEOTIDE SEQUENCE [LARGE SCALE GENOMIC DNA]</scope>
    <source>
        <strain evidence="2">S2</strain>
        <tissue evidence="2">Leaf</tissue>
    </source>
</reference>
<dbReference type="PANTHER" id="PTHR23054:SF15">
    <property type="entry name" value="OS08G0515700 PROTEIN"/>
    <property type="match status" value="1"/>
</dbReference>
<dbReference type="Pfam" id="PF04784">
    <property type="entry name" value="DUF547"/>
    <property type="match status" value="1"/>
</dbReference>
<protein>
    <recommendedName>
        <fullName evidence="1">DUF547 domain-containing protein</fullName>
    </recommendedName>
</protein>
<dbReference type="OrthoDB" id="418495at2759"/>
<dbReference type="Proteomes" id="UP000327157">
    <property type="component" value="Chromosome 16"/>
</dbReference>
<proteinExistence type="predicted"/>
<sequence>MKSATSDKINGLFSLFNPLLGRTSLDQASLCWDSYKALGSSSVNSIASLDRAFQLLLLPPLHQGLKEKSGPCATMTEVSKICLDDDNFNYAAKMLQNFRSLVRSLEKVDVLKMKREQKLVFWINIHNALVMHAYLAHGTHNRAKSSSILKAVYNIGGHSVNACIIQTSILGIRAHHSAPVCILFSDTLLNLIWSDCFRILNISWACSDPAVRAYTANSVFQDLKLAQTEFIQDSVKETEVFLPKILD</sequence>
<keyword evidence="3" id="KW-1185">Reference proteome</keyword>
<gene>
    <name evidence="2" type="ORF">D8674_017950</name>
</gene>
<comment type="caution">
    <text evidence="2">The sequence shown here is derived from an EMBL/GenBank/DDBJ whole genome shotgun (WGS) entry which is preliminary data.</text>
</comment>
<dbReference type="EMBL" id="SMOL01000160">
    <property type="protein sequence ID" value="KAB2626290.1"/>
    <property type="molecule type" value="Genomic_DNA"/>
</dbReference>
<feature type="domain" description="DUF547" evidence="1">
    <location>
        <begin position="112"/>
        <end position="231"/>
    </location>
</feature>
<reference evidence="3" key="2">
    <citation type="submission" date="2019-10" db="EMBL/GenBank/DDBJ databases">
        <title>A de novo genome assembly of a pear dwarfing rootstock.</title>
        <authorList>
            <person name="Wang F."/>
            <person name="Wang J."/>
            <person name="Li S."/>
            <person name="Zhang Y."/>
            <person name="Fang M."/>
            <person name="Ma L."/>
            <person name="Zhao Y."/>
            <person name="Jiang S."/>
        </authorList>
    </citation>
    <scope>NUCLEOTIDE SEQUENCE [LARGE SCALE GENOMIC DNA]</scope>
</reference>
<reference evidence="2 3" key="1">
    <citation type="submission" date="2019-09" db="EMBL/GenBank/DDBJ databases">
        <authorList>
            <person name="Ou C."/>
        </authorList>
    </citation>
    <scope>NUCLEOTIDE SEQUENCE [LARGE SCALE GENOMIC DNA]</scope>
    <source>
        <strain evidence="2">S2</strain>
        <tissue evidence="2">Leaf</tissue>
    </source>
</reference>
<dbReference type="InterPro" id="IPR006869">
    <property type="entry name" value="DUF547"/>
</dbReference>
<evidence type="ECO:0000259" key="1">
    <source>
        <dbReference type="Pfam" id="PF04784"/>
    </source>
</evidence>
<accession>A0A5N5HL80</accession>
<dbReference type="PANTHER" id="PTHR23054">
    <property type="entry name" value="TERNARY COMPLEX FACTOR MIP1, LEUCINE-ZIPPER-RELATED"/>
    <property type="match status" value="1"/>
</dbReference>
<evidence type="ECO:0000313" key="3">
    <source>
        <dbReference type="Proteomes" id="UP000327157"/>
    </source>
</evidence>
<name>A0A5N5HL80_9ROSA</name>